<organism evidence="2 3">
    <name type="scientific">Cardiocondyla obscurior</name>
    <dbReference type="NCBI Taxonomy" id="286306"/>
    <lineage>
        <taxon>Eukaryota</taxon>
        <taxon>Metazoa</taxon>
        <taxon>Ecdysozoa</taxon>
        <taxon>Arthropoda</taxon>
        <taxon>Hexapoda</taxon>
        <taxon>Insecta</taxon>
        <taxon>Pterygota</taxon>
        <taxon>Neoptera</taxon>
        <taxon>Endopterygota</taxon>
        <taxon>Hymenoptera</taxon>
        <taxon>Apocrita</taxon>
        <taxon>Aculeata</taxon>
        <taxon>Formicoidea</taxon>
        <taxon>Formicidae</taxon>
        <taxon>Myrmicinae</taxon>
        <taxon>Cardiocondyla</taxon>
    </lineage>
</organism>
<evidence type="ECO:0000313" key="2">
    <source>
        <dbReference type="EMBL" id="KAL0099723.1"/>
    </source>
</evidence>
<feature type="region of interest" description="Disordered" evidence="1">
    <location>
        <begin position="1"/>
        <end position="80"/>
    </location>
</feature>
<protein>
    <submittedName>
        <fullName evidence="2">Uncharacterized protein</fullName>
    </submittedName>
</protein>
<name>A0AAW2E8K6_9HYME</name>
<evidence type="ECO:0000313" key="3">
    <source>
        <dbReference type="Proteomes" id="UP001430953"/>
    </source>
</evidence>
<evidence type="ECO:0000256" key="1">
    <source>
        <dbReference type="SAM" id="MobiDB-lite"/>
    </source>
</evidence>
<proteinExistence type="predicted"/>
<accession>A0AAW2E8K6</accession>
<dbReference type="Proteomes" id="UP001430953">
    <property type="component" value="Unassembled WGS sequence"/>
</dbReference>
<dbReference type="AlphaFoldDB" id="A0AAW2E8K6"/>
<gene>
    <name evidence="2" type="ORF">PUN28_019853</name>
</gene>
<reference evidence="2 3" key="1">
    <citation type="submission" date="2023-03" db="EMBL/GenBank/DDBJ databases">
        <title>High recombination rates correlate with genetic variation in Cardiocondyla obscurior ants.</title>
        <authorList>
            <person name="Errbii M."/>
        </authorList>
    </citation>
    <scope>NUCLEOTIDE SEQUENCE [LARGE SCALE GENOMIC DNA]</scope>
    <source>
        <strain evidence="2">Alpha-2009</strain>
        <tissue evidence="2">Whole body</tissue>
    </source>
</reference>
<dbReference type="EMBL" id="JADYXP020000027">
    <property type="protein sequence ID" value="KAL0099723.1"/>
    <property type="molecule type" value="Genomic_DNA"/>
</dbReference>
<comment type="caution">
    <text evidence="2">The sequence shown here is derived from an EMBL/GenBank/DDBJ whole genome shotgun (WGS) entry which is preliminary data.</text>
</comment>
<keyword evidence="3" id="KW-1185">Reference proteome</keyword>
<sequence>MASRRLSEPASRGTDGTITLWSIEHRSQPAGSKPTRFGDVQLEDAHHAKVNIEPTRSDPSFPRSNDPHRPKGDLRRPPAKRGAEVADIYAVGCKLFARSRRGGVNYLDSLRRRNELTFGPRTTNFLRDILKCQKSFSYFFFFFYLGILKNKKKKKNNNDQDMLSLINDRSKTR</sequence>
<feature type="compositionally biased region" description="Basic and acidic residues" evidence="1">
    <location>
        <begin position="65"/>
        <end position="80"/>
    </location>
</feature>